<reference evidence="1" key="2">
    <citation type="submission" date="2021-04" db="EMBL/GenBank/DDBJ databases">
        <authorList>
            <person name="Gilroy R."/>
        </authorList>
    </citation>
    <scope>NUCLEOTIDE SEQUENCE</scope>
    <source>
        <strain evidence="1">ChiSjej1B19-5720</strain>
    </source>
</reference>
<name>A0A9D2RVV6_9FIRM</name>
<dbReference type="Pfam" id="PF11007">
    <property type="entry name" value="CotJA"/>
    <property type="match status" value="1"/>
</dbReference>
<proteinExistence type="predicted"/>
<protein>
    <submittedName>
        <fullName evidence="1">Spore coat associated protein CotJA</fullName>
    </submittedName>
</protein>
<evidence type="ECO:0000313" key="1">
    <source>
        <dbReference type="EMBL" id="HJB27869.1"/>
    </source>
</evidence>
<dbReference type="Proteomes" id="UP000823842">
    <property type="component" value="Unassembled WGS sequence"/>
</dbReference>
<organism evidence="1 2">
    <name type="scientific">Candidatus Blautia faecavium</name>
    <dbReference type="NCBI Taxonomy" id="2838487"/>
    <lineage>
        <taxon>Bacteria</taxon>
        <taxon>Bacillati</taxon>
        <taxon>Bacillota</taxon>
        <taxon>Clostridia</taxon>
        <taxon>Lachnospirales</taxon>
        <taxon>Lachnospiraceae</taxon>
        <taxon>Blautia</taxon>
    </lineage>
</organism>
<sequence length="107" mass="12099">MENYRMNCAGCRPYHNTCGMNNAYMNRRNSSMPSSNSQRANLAEGKCHDNASQTTSMYQHLSSFPLAMAYVPEQSFSETFKLSYALQAGTIFPDLCKPFCGRRCVCR</sequence>
<accession>A0A9D2RVV6</accession>
<reference evidence="1" key="1">
    <citation type="journal article" date="2021" name="PeerJ">
        <title>Extensive microbial diversity within the chicken gut microbiome revealed by metagenomics and culture.</title>
        <authorList>
            <person name="Gilroy R."/>
            <person name="Ravi A."/>
            <person name="Getino M."/>
            <person name="Pursley I."/>
            <person name="Horton D.L."/>
            <person name="Alikhan N.F."/>
            <person name="Baker D."/>
            <person name="Gharbi K."/>
            <person name="Hall N."/>
            <person name="Watson M."/>
            <person name="Adriaenssens E.M."/>
            <person name="Foster-Nyarko E."/>
            <person name="Jarju S."/>
            <person name="Secka A."/>
            <person name="Antonio M."/>
            <person name="Oren A."/>
            <person name="Chaudhuri R.R."/>
            <person name="La Ragione R."/>
            <person name="Hildebrand F."/>
            <person name="Pallen M.J."/>
        </authorList>
    </citation>
    <scope>NUCLEOTIDE SEQUENCE</scope>
    <source>
        <strain evidence="1">ChiSjej1B19-5720</strain>
    </source>
</reference>
<dbReference type="EMBL" id="DWYZ01000076">
    <property type="protein sequence ID" value="HJB27869.1"/>
    <property type="molecule type" value="Genomic_DNA"/>
</dbReference>
<dbReference type="AlphaFoldDB" id="A0A9D2RVV6"/>
<gene>
    <name evidence="1" type="ORF">IAA06_03640</name>
</gene>
<evidence type="ECO:0000313" key="2">
    <source>
        <dbReference type="Proteomes" id="UP000823842"/>
    </source>
</evidence>
<dbReference type="InterPro" id="IPR020256">
    <property type="entry name" value="Spore_coat_CotJA"/>
</dbReference>
<comment type="caution">
    <text evidence="1">The sequence shown here is derived from an EMBL/GenBank/DDBJ whole genome shotgun (WGS) entry which is preliminary data.</text>
</comment>